<keyword evidence="1" id="KW-0472">Membrane</keyword>
<protein>
    <submittedName>
        <fullName evidence="2">Uncharacterized protein</fullName>
    </submittedName>
</protein>
<accession>A0ABY2WLK9</accession>
<keyword evidence="1" id="KW-0812">Transmembrane</keyword>
<keyword evidence="1" id="KW-1133">Transmembrane helix</keyword>
<proteinExistence type="predicted"/>
<evidence type="ECO:0000313" key="2">
    <source>
        <dbReference type="EMBL" id="TMU55720.1"/>
    </source>
</evidence>
<dbReference type="EMBL" id="VCNI01000002">
    <property type="protein sequence ID" value="TMU55720.1"/>
    <property type="molecule type" value="Genomic_DNA"/>
</dbReference>
<name>A0ABY2WLK9_9FLAO</name>
<organism evidence="2 3">
    <name type="scientific">Flagellimonas algicola</name>
    <dbReference type="NCBI Taxonomy" id="2583815"/>
    <lineage>
        <taxon>Bacteria</taxon>
        <taxon>Pseudomonadati</taxon>
        <taxon>Bacteroidota</taxon>
        <taxon>Flavobacteriia</taxon>
        <taxon>Flavobacteriales</taxon>
        <taxon>Flavobacteriaceae</taxon>
        <taxon>Flagellimonas</taxon>
    </lineage>
</organism>
<feature type="transmembrane region" description="Helical" evidence="1">
    <location>
        <begin position="7"/>
        <end position="25"/>
    </location>
</feature>
<sequence>MKTIKTLGISIAIWILGVSAFTLIYELPITENRYVQANIGLALVVPILVWAGAWLYYRKGSSTHGLKLGLAMLLVSASLDALITVPLLILPSGGSYASFFGSMDFWLIGLEFITVSALFWYFKVFKPTHSITQ</sequence>
<feature type="transmembrane region" description="Helical" evidence="1">
    <location>
        <begin position="37"/>
        <end position="57"/>
    </location>
</feature>
<evidence type="ECO:0000256" key="1">
    <source>
        <dbReference type="SAM" id="Phobius"/>
    </source>
</evidence>
<dbReference type="RefSeq" id="WP_138838145.1">
    <property type="nucleotide sequence ID" value="NZ_VCNI01000002.1"/>
</dbReference>
<reference evidence="2 3" key="1">
    <citation type="submission" date="2019-05" db="EMBL/GenBank/DDBJ databases">
        <title>Flagellimonas sp. AsT0115, sp. nov., isolated from a marine red algae, Asparagopsis taxiformis.</title>
        <authorList>
            <person name="Kim J."/>
            <person name="Jeong S.E."/>
            <person name="Jeon C.O."/>
        </authorList>
    </citation>
    <scope>NUCLEOTIDE SEQUENCE [LARGE SCALE GENOMIC DNA]</scope>
    <source>
        <strain evidence="2 3">AsT0115</strain>
    </source>
</reference>
<feature type="transmembrane region" description="Helical" evidence="1">
    <location>
        <begin position="69"/>
        <end position="90"/>
    </location>
</feature>
<evidence type="ECO:0000313" key="3">
    <source>
        <dbReference type="Proteomes" id="UP000751614"/>
    </source>
</evidence>
<dbReference type="Proteomes" id="UP000751614">
    <property type="component" value="Unassembled WGS sequence"/>
</dbReference>
<keyword evidence="3" id="KW-1185">Reference proteome</keyword>
<comment type="caution">
    <text evidence="2">The sequence shown here is derived from an EMBL/GenBank/DDBJ whole genome shotgun (WGS) entry which is preliminary data.</text>
</comment>
<feature type="transmembrane region" description="Helical" evidence="1">
    <location>
        <begin position="96"/>
        <end position="122"/>
    </location>
</feature>
<gene>
    <name evidence="2" type="ORF">FGG15_16280</name>
</gene>